<evidence type="ECO:0000313" key="10">
    <source>
        <dbReference type="Proteomes" id="UP001500571"/>
    </source>
</evidence>
<keyword evidence="10" id="KW-1185">Reference proteome</keyword>
<comment type="subcellular location">
    <subcellularLocation>
        <location evidence="1">Cell membrane</location>
        <topology evidence="1">Multi-pass membrane protein</topology>
    </subcellularLocation>
</comment>
<dbReference type="Pfam" id="PF02687">
    <property type="entry name" value="FtsX"/>
    <property type="match status" value="1"/>
</dbReference>
<gene>
    <name evidence="9" type="ORF">GCM10009798_18260</name>
</gene>
<evidence type="ECO:0000256" key="5">
    <source>
        <dbReference type="ARBA" id="ARBA00022989"/>
    </source>
</evidence>
<dbReference type="Proteomes" id="UP001500571">
    <property type="component" value="Unassembled WGS sequence"/>
</dbReference>
<evidence type="ECO:0000259" key="8">
    <source>
        <dbReference type="Pfam" id="PF02687"/>
    </source>
</evidence>
<dbReference type="InterPro" id="IPR003838">
    <property type="entry name" value="ABC3_permease_C"/>
</dbReference>
<dbReference type="RefSeq" id="WP_344044497.1">
    <property type="nucleotide sequence ID" value="NZ_BAAAPB010000002.1"/>
</dbReference>
<proteinExistence type="predicted"/>
<evidence type="ECO:0000313" key="9">
    <source>
        <dbReference type="EMBL" id="GAA1959079.1"/>
    </source>
</evidence>
<evidence type="ECO:0000256" key="7">
    <source>
        <dbReference type="SAM" id="Phobius"/>
    </source>
</evidence>
<dbReference type="EMBL" id="BAAAPB010000002">
    <property type="protein sequence ID" value="GAA1959079.1"/>
    <property type="molecule type" value="Genomic_DNA"/>
</dbReference>
<feature type="transmembrane region" description="Helical" evidence="7">
    <location>
        <begin position="246"/>
        <end position="266"/>
    </location>
</feature>
<keyword evidence="5 7" id="KW-1133">Transmembrane helix</keyword>
<dbReference type="InterPro" id="IPR051125">
    <property type="entry name" value="ABC-4/HrtB_transporter"/>
</dbReference>
<feature type="transmembrane region" description="Helical" evidence="7">
    <location>
        <begin position="287"/>
        <end position="311"/>
    </location>
</feature>
<dbReference type="PANTHER" id="PTHR43738">
    <property type="entry name" value="ABC TRANSPORTER, MEMBRANE PROTEIN"/>
    <property type="match status" value="1"/>
</dbReference>
<name>A0ABN2QW19_9ACTN</name>
<keyword evidence="4 7" id="KW-0812">Transmembrane</keyword>
<protein>
    <submittedName>
        <fullName evidence="9">ABC transporter permease</fullName>
    </submittedName>
</protein>
<organism evidence="9 10">
    <name type="scientific">Nocardioides panacihumi</name>
    <dbReference type="NCBI Taxonomy" id="400774"/>
    <lineage>
        <taxon>Bacteria</taxon>
        <taxon>Bacillati</taxon>
        <taxon>Actinomycetota</taxon>
        <taxon>Actinomycetes</taxon>
        <taxon>Propionibacteriales</taxon>
        <taxon>Nocardioidaceae</taxon>
        <taxon>Nocardioides</taxon>
    </lineage>
</organism>
<evidence type="ECO:0000256" key="3">
    <source>
        <dbReference type="ARBA" id="ARBA00022475"/>
    </source>
</evidence>
<feature type="transmembrane region" description="Helical" evidence="7">
    <location>
        <begin position="331"/>
        <end position="350"/>
    </location>
</feature>
<accession>A0ABN2QW19</accession>
<evidence type="ECO:0000256" key="1">
    <source>
        <dbReference type="ARBA" id="ARBA00004651"/>
    </source>
</evidence>
<comment type="caution">
    <text evidence="9">The sequence shown here is derived from an EMBL/GenBank/DDBJ whole genome shotgun (WGS) entry which is preliminary data.</text>
</comment>
<evidence type="ECO:0000256" key="6">
    <source>
        <dbReference type="ARBA" id="ARBA00023136"/>
    </source>
</evidence>
<feature type="domain" description="ABC3 transporter permease C-terminal" evidence="8">
    <location>
        <begin position="249"/>
        <end position="357"/>
    </location>
</feature>
<evidence type="ECO:0000256" key="4">
    <source>
        <dbReference type="ARBA" id="ARBA00022692"/>
    </source>
</evidence>
<keyword evidence="2" id="KW-0813">Transport</keyword>
<reference evidence="9 10" key="1">
    <citation type="journal article" date="2019" name="Int. J. Syst. Evol. Microbiol.">
        <title>The Global Catalogue of Microorganisms (GCM) 10K type strain sequencing project: providing services to taxonomists for standard genome sequencing and annotation.</title>
        <authorList>
            <consortium name="The Broad Institute Genomics Platform"/>
            <consortium name="The Broad Institute Genome Sequencing Center for Infectious Disease"/>
            <person name="Wu L."/>
            <person name="Ma J."/>
        </authorList>
    </citation>
    <scope>NUCLEOTIDE SEQUENCE [LARGE SCALE GENOMIC DNA]</scope>
    <source>
        <strain evidence="9 10">JCM 15309</strain>
    </source>
</reference>
<dbReference type="PANTHER" id="PTHR43738:SF1">
    <property type="entry name" value="HEMIN TRANSPORT SYSTEM PERMEASE PROTEIN HRTB-RELATED"/>
    <property type="match status" value="1"/>
</dbReference>
<keyword evidence="6 7" id="KW-0472">Membrane</keyword>
<sequence>MFVALRELRSARGRFLLVGAVIALIALLTTLLSGLANGLVDDGISGLRRLPMTHLAFQRGADETFSRSTLTASDLAPWTEVDGVQASPLGVSFVNARTSSGRTVDVALVGVPAGSFLAPRRDAEAALAGRPGLVLSHEFEAQGISVGDELTIVGVDERLPVLGFTYAGSYGHVDIAFTSLETWQRLLYGTGAEGRFSAIALRADDPGAIAGAADRIDRVRGTQTVTKEAAYAGSPGYSGETQTMSMIRWFLLVISALIVGAFFIVWTMQRSRQIALLRALGASRAYVVRDAVGQLVIVLVLATLVGGLAAFGVGSLVGSTAVPFRLAVGPAVSALTLLVVVGVLGCLAGVRRVTSVDPTLALRSAD</sequence>
<keyword evidence="3" id="KW-1003">Cell membrane</keyword>
<evidence type="ECO:0000256" key="2">
    <source>
        <dbReference type="ARBA" id="ARBA00022448"/>
    </source>
</evidence>